<feature type="compositionally biased region" description="Basic residues" evidence="1">
    <location>
        <begin position="15"/>
        <end position="32"/>
    </location>
</feature>
<protein>
    <submittedName>
        <fullName evidence="2">Uncharacterized protein</fullName>
    </submittedName>
</protein>
<dbReference type="EMBL" id="UINC01008456">
    <property type="protein sequence ID" value="SVA38060.1"/>
    <property type="molecule type" value="Genomic_DNA"/>
</dbReference>
<evidence type="ECO:0000256" key="1">
    <source>
        <dbReference type="SAM" id="MobiDB-lite"/>
    </source>
</evidence>
<feature type="region of interest" description="Disordered" evidence="1">
    <location>
        <begin position="1"/>
        <end position="32"/>
    </location>
</feature>
<feature type="non-terminal residue" evidence="2">
    <location>
        <position position="32"/>
    </location>
</feature>
<name>A0A381VCG8_9ZZZZ</name>
<organism evidence="2">
    <name type="scientific">marine metagenome</name>
    <dbReference type="NCBI Taxonomy" id="408172"/>
    <lineage>
        <taxon>unclassified sequences</taxon>
        <taxon>metagenomes</taxon>
        <taxon>ecological metagenomes</taxon>
    </lineage>
</organism>
<gene>
    <name evidence="2" type="ORF">METZ01_LOCUS90914</name>
</gene>
<evidence type="ECO:0000313" key="2">
    <source>
        <dbReference type="EMBL" id="SVA38060.1"/>
    </source>
</evidence>
<sequence length="32" mass="3764">VSLRNIQLNQTLTTHRPRKGNNRLKRKPSAYC</sequence>
<feature type="compositionally biased region" description="Polar residues" evidence="1">
    <location>
        <begin position="1"/>
        <end position="14"/>
    </location>
</feature>
<reference evidence="2" key="1">
    <citation type="submission" date="2018-05" db="EMBL/GenBank/DDBJ databases">
        <authorList>
            <person name="Lanie J.A."/>
            <person name="Ng W.-L."/>
            <person name="Kazmierczak K.M."/>
            <person name="Andrzejewski T.M."/>
            <person name="Davidsen T.M."/>
            <person name="Wayne K.J."/>
            <person name="Tettelin H."/>
            <person name="Glass J.I."/>
            <person name="Rusch D."/>
            <person name="Podicherti R."/>
            <person name="Tsui H.-C.T."/>
            <person name="Winkler M.E."/>
        </authorList>
    </citation>
    <scope>NUCLEOTIDE SEQUENCE</scope>
</reference>
<feature type="non-terminal residue" evidence="2">
    <location>
        <position position="1"/>
    </location>
</feature>
<proteinExistence type="predicted"/>
<accession>A0A381VCG8</accession>
<dbReference type="AlphaFoldDB" id="A0A381VCG8"/>